<keyword evidence="1" id="KW-0812">Transmembrane</keyword>
<feature type="transmembrane region" description="Helical" evidence="1">
    <location>
        <begin position="240"/>
        <end position="257"/>
    </location>
</feature>
<reference evidence="2 3" key="1">
    <citation type="submission" date="2018-06" db="EMBL/GenBank/DDBJ databases">
        <authorList>
            <consortium name="Pathogen Informatics"/>
            <person name="Doyle S."/>
        </authorList>
    </citation>
    <scope>NUCLEOTIDE SEQUENCE [LARGE SCALE GENOMIC DNA]</scope>
    <source>
        <strain evidence="2 3">NCTC11388</strain>
    </source>
</reference>
<dbReference type="Proteomes" id="UP000254893">
    <property type="component" value="Unassembled WGS sequence"/>
</dbReference>
<keyword evidence="1" id="KW-0472">Membrane</keyword>
<feature type="transmembrane region" description="Helical" evidence="1">
    <location>
        <begin position="61"/>
        <end position="82"/>
    </location>
</feature>
<evidence type="ECO:0000313" key="3">
    <source>
        <dbReference type="Proteomes" id="UP000254893"/>
    </source>
</evidence>
<evidence type="ECO:0000256" key="1">
    <source>
        <dbReference type="SAM" id="Phobius"/>
    </source>
</evidence>
<protein>
    <submittedName>
        <fullName evidence="2">Prenyltransferase</fullName>
    </submittedName>
</protein>
<keyword evidence="1" id="KW-1133">Transmembrane helix</keyword>
<dbReference type="AlphaFoldDB" id="A0A380BAU9"/>
<feature type="transmembrane region" description="Helical" evidence="1">
    <location>
        <begin position="192"/>
        <end position="212"/>
    </location>
</feature>
<keyword evidence="2" id="KW-0808">Transferase</keyword>
<name>A0A380BAU9_SPHSI</name>
<gene>
    <name evidence="2" type="ORF">NCTC11388_00155</name>
</gene>
<accession>A0A380BAU9</accession>
<feature type="transmembrane region" description="Helical" evidence="1">
    <location>
        <begin position="103"/>
        <end position="123"/>
    </location>
</feature>
<feature type="transmembrane region" description="Helical" evidence="1">
    <location>
        <begin position="160"/>
        <end position="180"/>
    </location>
</feature>
<feature type="transmembrane region" description="Helical" evidence="1">
    <location>
        <begin position="288"/>
        <end position="308"/>
    </location>
</feature>
<evidence type="ECO:0000313" key="2">
    <source>
        <dbReference type="EMBL" id="SUI96798.1"/>
    </source>
</evidence>
<sequence>MPKFMCPYNTIVMGSLRNRQSLMKFIRQLFYISIYTNLLIALAAMAQCALTYYVFSQPMNYAIILVEGAATLMLYNFSLLWSRPKNPQESRFARTRWVFGNEWILWLNTIIAAGILLYCLFQIHFNSFLFLGVIGLLSVLYGFPVFRYQGRRVGLRQLPGAKIFHIALVWVCSSVILPYIELFSEGIIIDTRLLGALAVLKFLLLIICTLPFDIRDIAQDSYYHLKTLPNMLGEKKAKRLCYTLLLIHITLIAVTGYNPGIVLGLLLTDILIAAFLKFFVFRKEGHYHYAYLLDLSLILQFVLVFLTVNLL</sequence>
<organism evidence="2 3">
    <name type="scientific">Sphingobacterium spiritivorum</name>
    <name type="common">Flavobacterium spiritivorum</name>
    <dbReference type="NCBI Taxonomy" id="258"/>
    <lineage>
        <taxon>Bacteria</taxon>
        <taxon>Pseudomonadati</taxon>
        <taxon>Bacteroidota</taxon>
        <taxon>Sphingobacteriia</taxon>
        <taxon>Sphingobacteriales</taxon>
        <taxon>Sphingobacteriaceae</taxon>
        <taxon>Sphingobacterium</taxon>
    </lineage>
</organism>
<feature type="transmembrane region" description="Helical" evidence="1">
    <location>
        <begin position="29"/>
        <end position="55"/>
    </location>
</feature>
<dbReference type="GO" id="GO:0016740">
    <property type="term" value="F:transferase activity"/>
    <property type="evidence" value="ECO:0007669"/>
    <property type="project" value="UniProtKB-KW"/>
</dbReference>
<dbReference type="EMBL" id="UGYW01000001">
    <property type="protein sequence ID" value="SUI96798.1"/>
    <property type="molecule type" value="Genomic_DNA"/>
</dbReference>
<feature type="transmembrane region" description="Helical" evidence="1">
    <location>
        <begin position="263"/>
        <end position="281"/>
    </location>
</feature>
<feature type="transmembrane region" description="Helical" evidence="1">
    <location>
        <begin position="129"/>
        <end position="148"/>
    </location>
</feature>
<proteinExistence type="predicted"/>